<sequence length="33" mass="3952">MEHLQDELYKQIKEEKGTVTVYLEPVKNLFSKI</sequence>
<reference evidence="1 2" key="1">
    <citation type="submission" date="2017-09" db="EMBL/GenBank/DDBJ databases">
        <title>Large-scale bioinformatics analysis of Bacillus genomes uncovers conserved roles of natural products in bacterial physiology.</title>
        <authorList>
            <consortium name="Agbiome Team Llc"/>
            <person name="Bleich R.M."/>
            <person name="Grubbs K.J."/>
            <person name="Santa Maria K.C."/>
            <person name="Allen S.E."/>
            <person name="Farag S."/>
            <person name="Shank E.A."/>
            <person name="Bowers A."/>
        </authorList>
    </citation>
    <scope>NUCLEOTIDE SEQUENCE [LARGE SCALE GENOMIC DNA]</scope>
    <source>
        <strain evidence="1 2">AFS021349</strain>
    </source>
</reference>
<feature type="non-terminal residue" evidence="1">
    <location>
        <position position="33"/>
    </location>
</feature>
<name>A0A2A8H719_9BACI</name>
<evidence type="ECO:0000313" key="1">
    <source>
        <dbReference type="EMBL" id="PEP90485.1"/>
    </source>
</evidence>
<accession>A0A2A8H719</accession>
<dbReference type="AlphaFoldDB" id="A0A2A8H719"/>
<gene>
    <name evidence="1" type="ORF">CN585_28295</name>
</gene>
<comment type="caution">
    <text evidence="1">The sequence shown here is derived from an EMBL/GenBank/DDBJ whole genome shotgun (WGS) entry which is preliminary data.</text>
</comment>
<evidence type="ECO:0000313" key="2">
    <source>
        <dbReference type="Proteomes" id="UP000220841"/>
    </source>
</evidence>
<dbReference type="EMBL" id="NUBY01000248">
    <property type="protein sequence ID" value="PEP90485.1"/>
    <property type="molecule type" value="Genomic_DNA"/>
</dbReference>
<organism evidence="1 2">
    <name type="scientific">Bacillus toyonensis</name>
    <dbReference type="NCBI Taxonomy" id="155322"/>
    <lineage>
        <taxon>Bacteria</taxon>
        <taxon>Bacillati</taxon>
        <taxon>Bacillota</taxon>
        <taxon>Bacilli</taxon>
        <taxon>Bacillales</taxon>
        <taxon>Bacillaceae</taxon>
        <taxon>Bacillus</taxon>
        <taxon>Bacillus cereus group</taxon>
    </lineage>
</organism>
<proteinExistence type="predicted"/>
<protein>
    <submittedName>
        <fullName evidence="1">RNA-binding protein Hfq</fullName>
    </submittedName>
</protein>
<dbReference type="Proteomes" id="UP000220841">
    <property type="component" value="Unassembled WGS sequence"/>
</dbReference>